<protein>
    <submittedName>
        <fullName evidence="5">ATP-binding cassette domain-containing protein</fullName>
    </submittedName>
</protein>
<dbReference type="SUPFAM" id="SSF52540">
    <property type="entry name" value="P-loop containing nucleoside triphosphate hydrolases"/>
    <property type="match status" value="1"/>
</dbReference>
<dbReference type="PROSITE" id="PS00211">
    <property type="entry name" value="ABC_TRANSPORTER_1"/>
    <property type="match status" value="1"/>
</dbReference>
<dbReference type="InterPro" id="IPR017871">
    <property type="entry name" value="ABC_transporter-like_CS"/>
</dbReference>
<dbReference type="Proteomes" id="UP000606991">
    <property type="component" value="Unassembled WGS sequence"/>
</dbReference>
<dbReference type="PROSITE" id="PS50893">
    <property type="entry name" value="ABC_TRANSPORTER_2"/>
    <property type="match status" value="1"/>
</dbReference>
<accession>A0A934K5A2</accession>
<evidence type="ECO:0000256" key="3">
    <source>
        <dbReference type="ARBA" id="ARBA00022840"/>
    </source>
</evidence>
<dbReference type="AlphaFoldDB" id="A0A934K5A2"/>
<keyword evidence="3 5" id="KW-0067">ATP-binding</keyword>
<reference evidence="5 6" key="1">
    <citation type="submission" date="2020-10" db="EMBL/GenBank/DDBJ databases">
        <title>Ca. Dormibacterota MAGs.</title>
        <authorList>
            <person name="Montgomery K."/>
        </authorList>
    </citation>
    <scope>NUCLEOTIDE SEQUENCE [LARGE SCALE GENOMIC DNA]</scope>
    <source>
        <strain evidence="5">SC8812_S17_18</strain>
    </source>
</reference>
<keyword evidence="2" id="KW-0547">Nucleotide-binding</keyword>
<proteinExistence type="predicted"/>
<dbReference type="Gene3D" id="3.40.50.300">
    <property type="entry name" value="P-loop containing nucleotide triphosphate hydrolases"/>
    <property type="match status" value="1"/>
</dbReference>
<evidence type="ECO:0000256" key="1">
    <source>
        <dbReference type="ARBA" id="ARBA00022448"/>
    </source>
</evidence>
<sequence length="247" mass="25999">MTELRALGLRHVFGGVHALDGVDVEVHSGEVVGIIGPNGCGKTTLVDAVSGVLRAQDGCVEVHGRNLTGASPAAFARAGLARTFQATRLLESLDTESNVRLGLHASGSWRRQPQRRRARAALDTVGIAALADRPVRELSHGQRRRVELARALVGEPALLILDEPTAGLFPAQARDVLQVLRDTAARGTAILMVEHDLGVVAALCHRVIVMGEGRVLDEGPTGTVLTAAAAEHLAAEVSTDRLVEVPA</sequence>
<dbReference type="InterPro" id="IPR003593">
    <property type="entry name" value="AAA+_ATPase"/>
</dbReference>
<evidence type="ECO:0000313" key="6">
    <source>
        <dbReference type="Proteomes" id="UP000606991"/>
    </source>
</evidence>
<dbReference type="SMART" id="SM00382">
    <property type="entry name" value="AAA"/>
    <property type="match status" value="1"/>
</dbReference>
<dbReference type="EMBL" id="JAEKNS010000134">
    <property type="protein sequence ID" value="MBJ7595808.1"/>
    <property type="molecule type" value="Genomic_DNA"/>
</dbReference>
<dbReference type="GO" id="GO:0016887">
    <property type="term" value="F:ATP hydrolysis activity"/>
    <property type="evidence" value="ECO:0007669"/>
    <property type="project" value="InterPro"/>
</dbReference>
<keyword evidence="1" id="KW-0813">Transport</keyword>
<dbReference type="GO" id="GO:0005524">
    <property type="term" value="F:ATP binding"/>
    <property type="evidence" value="ECO:0007669"/>
    <property type="project" value="UniProtKB-KW"/>
</dbReference>
<dbReference type="PANTHER" id="PTHR45772">
    <property type="entry name" value="CONSERVED COMPONENT OF ABC TRANSPORTER FOR NATURAL AMINO ACIDS-RELATED"/>
    <property type="match status" value="1"/>
</dbReference>
<dbReference type="InterPro" id="IPR051120">
    <property type="entry name" value="ABC_AA/LPS_Transport"/>
</dbReference>
<dbReference type="GO" id="GO:0005886">
    <property type="term" value="C:plasma membrane"/>
    <property type="evidence" value="ECO:0007669"/>
    <property type="project" value="TreeGrafter"/>
</dbReference>
<organism evidence="5 6">
    <name type="scientific">Candidatus Aeolococcus gillhamiae</name>
    <dbReference type="NCBI Taxonomy" id="3127015"/>
    <lineage>
        <taxon>Bacteria</taxon>
        <taxon>Bacillati</taxon>
        <taxon>Candidatus Dormiibacterota</taxon>
        <taxon>Candidatus Dormibacteria</taxon>
        <taxon>Candidatus Aeolococcales</taxon>
        <taxon>Candidatus Aeolococcaceae</taxon>
        <taxon>Candidatus Aeolococcus</taxon>
    </lineage>
</organism>
<dbReference type="InterPro" id="IPR003439">
    <property type="entry name" value="ABC_transporter-like_ATP-bd"/>
</dbReference>
<evidence type="ECO:0000313" key="5">
    <source>
        <dbReference type="EMBL" id="MBJ7595808.1"/>
    </source>
</evidence>
<gene>
    <name evidence="5" type="ORF">JF886_13305</name>
</gene>
<feature type="domain" description="ABC transporter" evidence="4">
    <location>
        <begin position="4"/>
        <end position="237"/>
    </location>
</feature>
<dbReference type="Pfam" id="PF00005">
    <property type="entry name" value="ABC_tran"/>
    <property type="match status" value="1"/>
</dbReference>
<evidence type="ECO:0000256" key="2">
    <source>
        <dbReference type="ARBA" id="ARBA00022741"/>
    </source>
</evidence>
<name>A0A934K5A2_9BACT</name>
<comment type="caution">
    <text evidence="5">The sequence shown here is derived from an EMBL/GenBank/DDBJ whole genome shotgun (WGS) entry which is preliminary data.</text>
</comment>
<dbReference type="InterPro" id="IPR027417">
    <property type="entry name" value="P-loop_NTPase"/>
</dbReference>
<evidence type="ECO:0000259" key="4">
    <source>
        <dbReference type="PROSITE" id="PS50893"/>
    </source>
</evidence>
<dbReference type="PANTHER" id="PTHR45772:SF1">
    <property type="entry name" value="ABC TRANSPORTER ATP-BINDING PROTEIN"/>
    <property type="match status" value="1"/>
</dbReference>
<dbReference type="RefSeq" id="WP_337313263.1">
    <property type="nucleotide sequence ID" value="NZ_JAEKNS010000134.1"/>
</dbReference>